<evidence type="ECO:0000256" key="5">
    <source>
        <dbReference type="PROSITE-ProRule" id="PRU01251"/>
    </source>
</evidence>
<dbReference type="CDD" id="cd19499">
    <property type="entry name" value="RecA-like_ClpB_Hsp104-like"/>
    <property type="match status" value="1"/>
</dbReference>
<dbReference type="InterPro" id="IPR003593">
    <property type="entry name" value="AAA+_ATPase"/>
</dbReference>
<evidence type="ECO:0000259" key="7">
    <source>
        <dbReference type="PROSITE" id="PS51903"/>
    </source>
</evidence>
<dbReference type="InterPro" id="IPR019489">
    <property type="entry name" value="Clp_ATPase_C"/>
</dbReference>
<dbReference type="PANTHER" id="PTHR11638:SF175">
    <property type="entry name" value="ATP-DEPENDENT CLP PROTEASE, ATP-BINDING SUBUNIT CLPC"/>
    <property type="match status" value="1"/>
</dbReference>
<dbReference type="InterPro" id="IPR018368">
    <property type="entry name" value="ClpA/B_CS1"/>
</dbReference>
<dbReference type="InterPro" id="IPR027417">
    <property type="entry name" value="P-loop_NTPase"/>
</dbReference>
<keyword evidence="2" id="KW-0547">Nucleotide-binding</keyword>
<keyword evidence="8" id="KW-0645">Protease</keyword>
<keyword evidence="4" id="KW-0143">Chaperone</keyword>
<dbReference type="GO" id="GO:0034605">
    <property type="term" value="P:cellular response to heat"/>
    <property type="evidence" value="ECO:0007669"/>
    <property type="project" value="TreeGrafter"/>
</dbReference>
<dbReference type="GO" id="GO:0005737">
    <property type="term" value="C:cytoplasm"/>
    <property type="evidence" value="ECO:0007669"/>
    <property type="project" value="TreeGrafter"/>
</dbReference>
<proteinExistence type="predicted"/>
<protein>
    <submittedName>
        <fullName evidence="8">ATP-dependent Clp protease ATP-binding subunit</fullName>
    </submittedName>
</protein>
<dbReference type="InterPro" id="IPR004176">
    <property type="entry name" value="Clp_R_N"/>
</dbReference>
<dbReference type="SUPFAM" id="SSF52540">
    <property type="entry name" value="P-loop containing nucleoside triphosphate hydrolases"/>
    <property type="match status" value="2"/>
</dbReference>
<sequence length="836" mass="94360">MNKNYNENPNSTPFDRFSENAKKVLAVAQNISEKTGNQFIDTEQVLLAMLHEKISLANDILASFGVTYNDIEIASNFFSNVDNFGNGRPEISNDLKIALQQSVVAAKQSGNFQVGSEHLLFGILSDSRFSAYQLIRNIDIDPEKIKNQLKSMFQEGFKNSQEIARENEENNQKNNKNSMLSKYAIDLTQEALDGKLDPVIGREKEVERLIHILSRRTKNNPVLIGDPGVGKTAIVEGLAQKLAKNDVPLKLKNKKIYSLDLGSMIAGTKFRGEFEDRLKKLITELEKKQDSILFIDEIHTIIGAGAAEGAMDASNMLKPALSRGKITCIGATTMDEYRKNIEKDAAFERRFQTIIVDEPSMEDTINILTGIAQNYEDFHQVIIEKNAVNLAAKLSHRYISDRFLPDKAIDLIDEAASAVVIKEKVGEDESIKKLETKLENTILGKNQAITNQDFELAAELRDQENFLKEEIEKIKLAKKEIPREKRVLVKKEDIAQVVNRWTGIPISKLMEDDKEKFSKLEDILRKKIIGQDEAIQSIAQAIRRSRSGIANPNRPIGSFIFLGPTGVGKTELAKALSSEIYEKNDALIKIDMSEFMEKHNVSRLVGAPAGYVGYEDGGKLTEAVRRKPYSIILFDEIEKAHPEVFNLLLQIMEDGYLTDAKGRKVDFRNTIIILTSNIGVSEFTNIATLGFKADEKESKTLKEKYNEMKSQVLEEIKKKFKPEFLNRLDKIIVFQPLGQEEIEKITKINLEELSQRTKKEKDINVKFSKKLVEWISKNGFDAEYGARPVRRLIENEIENLLAEKIITGEIAEGDEVRVDFVGGKVVLGSKKELVRK</sequence>
<keyword evidence="1 5" id="KW-0677">Repeat</keyword>
<dbReference type="PRINTS" id="PR00300">
    <property type="entry name" value="CLPPROTEASEA"/>
</dbReference>
<dbReference type="Pfam" id="PF07724">
    <property type="entry name" value="AAA_2"/>
    <property type="match status" value="1"/>
</dbReference>
<keyword evidence="8" id="KW-0378">Hydrolase</keyword>
<accession>A0A7C4M091</accession>
<dbReference type="SMART" id="SM00382">
    <property type="entry name" value="AAA"/>
    <property type="match status" value="2"/>
</dbReference>
<evidence type="ECO:0000313" key="8">
    <source>
        <dbReference type="EMBL" id="HGT70787.1"/>
    </source>
</evidence>
<name>A0A7C4M091_UNCC3</name>
<feature type="domain" description="UVR" evidence="6">
    <location>
        <begin position="428"/>
        <end position="470"/>
    </location>
</feature>
<dbReference type="EMBL" id="DSYQ01000003">
    <property type="protein sequence ID" value="HGT70787.1"/>
    <property type="molecule type" value="Genomic_DNA"/>
</dbReference>
<dbReference type="FunFam" id="3.40.50.300:FF:000010">
    <property type="entry name" value="Chaperone clpB 1, putative"/>
    <property type="match status" value="1"/>
</dbReference>
<dbReference type="InterPro" id="IPR001943">
    <property type="entry name" value="UVR_dom"/>
</dbReference>
<dbReference type="FunFam" id="3.40.50.300:FF:000025">
    <property type="entry name" value="ATP-dependent Clp protease subunit"/>
    <property type="match status" value="1"/>
</dbReference>
<dbReference type="PANTHER" id="PTHR11638">
    <property type="entry name" value="ATP-DEPENDENT CLP PROTEASE"/>
    <property type="match status" value="1"/>
</dbReference>
<dbReference type="Pfam" id="PF10431">
    <property type="entry name" value="ClpB_D2-small"/>
    <property type="match status" value="1"/>
</dbReference>
<dbReference type="InterPro" id="IPR001270">
    <property type="entry name" value="ClpA/B"/>
</dbReference>
<dbReference type="InterPro" id="IPR003959">
    <property type="entry name" value="ATPase_AAA_core"/>
</dbReference>
<reference evidence="8" key="1">
    <citation type="journal article" date="2020" name="mSystems">
        <title>Genome- and Community-Level Interaction Insights into Carbon Utilization and Element Cycling Functions of Hydrothermarchaeota in Hydrothermal Sediment.</title>
        <authorList>
            <person name="Zhou Z."/>
            <person name="Liu Y."/>
            <person name="Xu W."/>
            <person name="Pan J."/>
            <person name="Luo Z.H."/>
            <person name="Li M."/>
        </authorList>
    </citation>
    <scope>NUCLEOTIDE SEQUENCE [LARGE SCALE GENOMIC DNA]</scope>
    <source>
        <strain evidence="8">SpSt-579</strain>
    </source>
</reference>
<evidence type="ECO:0000256" key="4">
    <source>
        <dbReference type="ARBA" id="ARBA00023186"/>
    </source>
</evidence>
<dbReference type="PROSITE" id="PS00870">
    <property type="entry name" value="CLPAB_1"/>
    <property type="match status" value="1"/>
</dbReference>
<keyword evidence="3 8" id="KW-0067">ATP-binding</keyword>
<dbReference type="Pfam" id="PF17871">
    <property type="entry name" value="AAA_lid_9"/>
    <property type="match status" value="1"/>
</dbReference>
<dbReference type="GO" id="GO:0016887">
    <property type="term" value="F:ATP hydrolysis activity"/>
    <property type="evidence" value="ECO:0007669"/>
    <property type="project" value="InterPro"/>
</dbReference>
<dbReference type="Pfam" id="PF00004">
    <property type="entry name" value="AAA"/>
    <property type="match status" value="1"/>
</dbReference>
<dbReference type="AlphaFoldDB" id="A0A7C4M091"/>
<dbReference type="GO" id="GO:0005524">
    <property type="term" value="F:ATP binding"/>
    <property type="evidence" value="ECO:0007669"/>
    <property type="project" value="UniProtKB-KW"/>
</dbReference>
<dbReference type="CDD" id="cd00009">
    <property type="entry name" value="AAA"/>
    <property type="match status" value="1"/>
</dbReference>
<dbReference type="Pfam" id="PF02861">
    <property type="entry name" value="Clp_N"/>
    <property type="match status" value="2"/>
</dbReference>
<dbReference type="PROSITE" id="PS50151">
    <property type="entry name" value="UVR"/>
    <property type="match status" value="1"/>
</dbReference>
<feature type="domain" description="Clp R" evidence="7">
    <location>
        <begin position="14"/>
        <end position="155"/>
    </location>
</feature>
<dbReference type="Gene3D" id="4.10.860.10">
    <property type="entry name" value="UVR domain"/>
    <property type="match status" value="1"/>
</dbReference>
<evidence type="ECO:0000256" key="3">
    <source>
        <dbReference type="ARBA" id="ARBA00022840"/>
    </source>
</evidence>
<dbReference type="SUPFAM" id="SSF81923">
    <property type="entry name" value="Double Clp-N motif"/>
    <property type="match status" value="1"/>
</dbReference>
<dbReference type="GO" id="GO:0006508">
    <property type="term" value="P:proteolysis"/>
    <property type="evidence" value="ECO:0007669"/>
    <property type="project" value="UniProtKB-KW"/>
</dbReference>
<organism evidence="8">
    <name type="scientific">candidate division CPR3 bacterium</name>
    <dbReference type="NCBI Taxonomy" id="2268181"/>
    <lineage>
        <taxon>Bacteria</taxon>
        <taxon>Bacteria division CPR3</taxon>
    </lineage>
</organism>
<dbReference type="Gene3D" id="3.40.50.300">
    <property type="entry name" value="P-loop containing nucleotide triphosphate hydrolases"/>
    <property type="match status" value="2"/>
</dbReference>
<dbReference type="PROSITE" id="PS51903">
    <property type="entry name" value="CLP_R"/>
    <property type="match status" value="1"/>
</dbReference>
<dbReference type="InterPro" id="IPR050130">
    <property type="entry name" value="ClpA_ClpB"/>
</dbReference>
<dbReference type="Gene3D" id="1.10.8.60">
    <property type="match status" value="2"/>
</dbReference>
<dbReference type="Gene3D" id="1.10.1780.10">
    <property type="entry name" value="Clp, N-terminal domain"/>
    <property type="match status" value="1"/>
</dbReference>
<dbReference type="SMART" id="SM01086">
    <property type="entry name" value="ClpB_D2-small"/>
    <property type="match status" value="1"/>
</dbReference>
<evidence type="ECO:0000256" key="1">
    <source>
        <dbReference type="ARBA" id="ARBA00022737"/>
    </source>
</evidence>
<evidence type="ECO:0000259" key="6">
    <source>
        <dbReference type="PROSITE" id="PS50151"/>
    </source>
</evidence>
<evidence type="ECO:0000256" key="2">
    <source>
        <dbReference type="ARBA" id="ARBA00022741"/>
    </source>
</evidence>
<dbReference type="InterPro" id="IPR041546">
    <property type="entry name" value="ClpA/ClpB_AAA_lid"/>
</dbReference>
<gene>
    <name evidence="8" type="ORF">ENT43_00825</name>
</gene>
<dbReference type="GO" id="GO:0008233">
    <property type="term" value="F:peptidase activity"/>
    <property type="evidence" value="ECO:0007669"/>
    <property type="project" value="UniProtKB-KW"/>
</dbReference>
<dbReference type="InterPro" id="IPR036628">
    <property type="entry name" value="Clp_N_dom_sf"/>
</dbReference>
<comment type="caution">
    <text evidence="8">The sequence shown here is derived from an EMBL/GenBank/DDBJ whole genome shotgun (WGS) entry which is preliminary data.</text>
</comment>